<dbReference type="InterPro" id="IPR028994">
    <property type="entry name" value="Integrin_alpha_N"/>
</dbReference>
<accession>A0ABW2YUM8</accession>
<proteinExistence type="predicted"/>
<dbReference type="Proteomes" id="UP001596958">
    <property type="component" value="Unassembled WGS sequence"/>
</dbReference>
<reference evidence="6" key="1">
    <citation type="journal article" date="2019" name="Int. J. Syst. Evol. Microbiol.">
        <title>The Global Catalogue of Microorganisms (GCM) 10K type strain sequencing project: providing services to taxonomists for standard genome sequencing and annotation.</title>
        <authorList>
            <consortium name="The Broad Institute Genomics Platform"/>
            <consortium name="The Broad Institute Genome Sequencing Center for Infectious Disease"/>
            <person name="Wu L."/>
            <person name="Ma J."/>
        </authorList>
    </citation>
    <scope>NUCLEOTIDE SEQUENCE [LARGE SCALE GENOMIC DNA]</scope>
    <source>
        <strain evidence="6">CCUG 63418</strain>
    </source>
</reference>
<evidence type="ECO:0000313" key="5">
    <source>
        <dbReference type="EMBL" id="MFD0750149.1"/>
    </source>
</evidence>
<feature type="domain" description="3-keto-alpha-glucoside-1,2-lyase/3-keto-2-hydroxy-glucal hydratase" evidence="4">
    <location>
        <begin position="38"/>
        <end position="241"/>
    </location>
</feature>
<gene>
    <name evidence="5" type="ORF">ACFQZS_08355</name>
</gene>
<protein>
    <submittedName>
        <fullName evidence="5">FG-GAP repeat domain-containing protein</fullName>
    </submittedName>
</protein>
<feature type="chain" id="PRO_5045614917" evidence="3">
    <location>
        <begin position="20"/>
        <end position="649"/>
    </location>
</feature>
<keyword evidence="6" id="KW-1185">Reference proteome</keyword>
<dbReference type="EMBL" id="JBHTHU010000005">
    <property type="protein sequence ID" value="MFD0750149.1"/>
    <property type="molecule type" value="Genomic_DNA"/>
</dbReference>
<keyword evidence="1 3" id="KW-0732">Signal</keyword>
<dbReference type="Pfam" id="PF06439">
    <property type="entry name" value="3keto-disac_hyd"/>
    <property type="match status" value="1"/>
</dbReference>
<dbReference type="PANTHER" id="PTHR44103:SF1">
    <property type="entry name" value="PROPROTEIN CONVERTASE P"/>
    <property type="match status" value="1"/>
</dbReference>
<feature type="region of interest" description="Disordered" evidence="2">
    <location>
        <begin position="152"/>
        <end position="174"/>
    </location>
</feature>
<evidence type="ECO:0000313" key="6">
    <source>
        <dbReference type="Proteomes" id="UP001596958"/>
    </source>
</evidence>
<sequence>MKRTISTLLLTALAAFSYGQDVNGDFNGRSVSLKPDYVFKGSALTGWHTLGNANWQASNGIITAKANGTGYLISDKSFQDVAIRTLYKPDANTEVGFLFRLEKTADGWQGFLVSSKGSETGSYKVKLDAQGKELSREKLRNVNGIIRQAPVVDPNAPARGAGGPRPGGPGGAAASTVQLPLTRPNTAVKPGEWNQFEDILDLDVMRAFFNDGGENMTATEVANGFGPIALMVNGTGEVQFSELAYNDAAIKKLDNELTSSRFKVQHIQDMYYSWAAGAGDFNRDGIMDIVAGPIIYYGPDFKKSREIEFASSVSPSKNFTAYNCQYTYDFNGDGWPDVLTGPSTSSLFINPKGESRRWDKYTVVQGVQSESTIFRDIDGDGKPELIYGGGGQMKFAKPDPADPTKPWIQTAISERGTSSQHGVGVGDINGDGLLDVLNANGWFEHPKNYDGKMMWEYHPQAFGRYGKRGSLFGGSSMGVYDVNGDKLNDVVASLNAHGFGLAWFEQKRDAAGKISFVRHMIADDYSTKNAGDVTFTEAHGAAFADMDGDGITDFITGKRYYSHLDTYLDPDPYSAPVVYIYKTVRDPKAPGGAKFVPELVHNRSGVGSDVLATDLNKDGTIDLVTATNRGVFIYWNTPKAGAKAATAKK</sequence>
<dbReference type="Gene3D" id="2.130.10.130">
    <property type="entry name" value="Integrin alpha, N-terminal"/>
    <property type="match status" value="2"/>
</dbReference>
<dbReference type="RefSeq" id="WP_377099148.1">
    <property type="nucleotide sequence ID" value="NZ_JBHTHU010000005.1"/>
</dbReference>
<evidence type="ECO:0000256" key="3">
    <source>
        <dbReference type="SAM" id="SignalP"/>
    </source>
</evidence>
<dbReference type="PANTHER" id="PTHR44103">
    <property type="entry name" value="PROPROTEIN CONVERTASE P"/>
    <property type="match status" value="1"/>
</dbReference>
<feature type="signal peptide" evidence="3">
    <location>
        <begin position="1"/>
        <end position="19"/>
    </location>
</feature>
<dbReference type="InterPro" id="IPR013517">
    <property type="entry name" value="FG-GAP"/>
</dbReference>
<name>A0ABW2YUM8_9SPHI</name>
<organism evidence="5 6">
    <name type="scientific">Mucilaginibacter calamicampi</name>
    <dbReference type="NCBI Taxonomy" id="1302352"/>
    <lineage>
        <taxon>Bacteria</taxon>
        <taxon>Pseudomonadati</taxon>
        <taxon>Bacteroidota</taxon>
        <taxon>Sphingobacteriia</taxon>
        <taxon>Sphingobacteriales</taxon>
        <taxon>Sphingobacteriaceae</taxon>
        <taxon>Mucilaginibacter</taxon>
    </lineage>
</organism>
<dbReference type="InterPro" id="IPR010496">
    <property type="entry name" value="AL/BT2_dom"/>
</dbReference>
<dbReference type="SUPFAM" id="SSF69318">
    <property type="entry name" value="Integrin alpha N-terminal domain"/>
    <property type="match status" value="1"/>
</dbReference>
<comment type="caution">
    <text evidence="5">The sequence shown here is derived from an EMBL/GenBank/DDBJ whole genome shotgun (WGS) entry which is preliminary data.</text>
</comment>
<feature type="compositionally biased region" description="Gly residues" evidence="2">
    <location>
        <begin position="160"/>
        <end position="171"/>
    </location>
</feature>
<evidence type="ECO:0000256" key="2">
    <source>
        <dbReference type="SAM" id="MobiDB-lite"/>
    </source>
</evidence>
<dbReference type="Gene3D" id="2.60.120.560">
    <property type="entry name" value="Exo-inulinase, domain 1"/>
    <property type="match status" value="1"/>
</dbReference>
<evidence type="ECO:0000256" key="1">
    <source>
        <dbReference type="ARBA" id="ARBA00022729"/>
    </source>
</evidence>
<dbReference type="Pfam" id="PF13517">
    <property type="entry name" value="FG-GAP_3"/>
    <property type="match status" value="1"/>
</dbReference>
<evidence type="ECO:0000259" key="4">
    <source>
        <dbReference type="Pfam" id="PF06439"/>
    </source>
</evidence>